<feature type="compositionally biased region" description="Polar residues" evidence="8">
    <location>
        <begin position="32"/>
        <end position="44"/>
    </location>
</feature>
<dbReference type="GO" id="GO:0009897">
    <property type="term" value="C:external side of plasma membrane"/>
    <property type="evidence" value="ECO:0007669"/>
    <property type="project" value="TreeGrafter"/>
</dbReference>
<sequence>MSSPHPPACTVISGQADVTPVPEPNLVMTHQGICTSKRQPSQEAEQGPTRRQWPTEEEDQSSEAGEPQGTVARGRMAGQVWGWLLLLLFLQQASACGNLTCFADYIQTLTCMWGNDPHASSRAQYHLTATWDCGEGGNCSFTSEGAAAAARYTCFAEQNICFGNNNFEVVVKLGDEQRQVCKNEFVFQEHFKPSPPFSLRAIVSPEGYNLSWNTMYQQDEYFYLDTELQYELRYRQRGHPWQGHNHLLQYTETLWLPQEFEGDTDYELQVRVKPREDSSYQGAWSDWSPKTTLRTLPRAVEDRPGDKWSLWFLLVLSPLVALMVFLGWQHQRLWKKLDIFIPSPAPFFQPLYLIHNGDFKKWVGSGISCPGAMLDNFEWSTALLDVFGMGQKPLPPSPAKEQQSGGHAPSPATFASHLPGSQDATHDQAYGHLSIDTVTVAGEFTACCPRCKGAPACCALEEGQDESDAYQGILLNEGQISENLLLVDMVPPAAAQRKAFLSALESWSGDPLLETLTPLSQAGGSLGRKRSGKEVDFFGSPPEPWTLEGLLSPEEEDIASYRDLLSPDLDADGDLLANGLDLDTIDSGFAECDCGSPVDSEFERRPTGCGSEPLSVESGETGEELLPSYVKQWVSSCHNRAQPS</sequence>
<evidence type="ECO:0000256" key="8">
    <source>
        <dbReference type="SAM" id="MobiDB-lite"/>
    </source>
</evidence>
<reference evidence="11" key="2">
    <citation type="submission" date="2025-08" db="UniProtKB">
        <authorList>
            <consortium name="Ensembl"/>
        </authorList>
    </citation>
    <scope>IDENTIFICATION</scope>
</reference>
<dbReference type="PANTHER" id="PTHR23037">
    <property type="entry name" value="CYTOKINE RECEPTOR"/>
    <property type="match status" value="1"/>
</dbReference>
<dbReference type="Ensembl" id="ENSPMRT00000038300.1">
    <property type="protein sequence ID" value="ENSPMRP00000036141.1"/>
    <property type="gene ID" value="ENSPMRG00000023353.1"/>
</dbReference>
<protein>
    <submittedName>
        <fullName evidence="11">Interleukin 21 receptor</fullName>
    </submittedName>
</protein>
<keyword evidence="4 9" id="KW-1133">Transmembrane helix</keyword>
<keyword evidence="5 9" id="KW-0472">Membrane</keyword>
<evidence type="ECO:0000256" key="7">
    <source>
        <dbReference type="ARBA" id="ARBA00023180"/>
    </source>
</evidence>
<feature type="region of interest" description="Disordered" evidence="8">
    <location>
        <begin position="600"/>
        <end position="621"/>
    </location>
</feature>
<reference evidence="11" key="3">
    <citation type="submission" date="2025-09" db="UniProtKB">
        <authorList>
            <consortium name="Ensembl"/>
        </authorList>
    </citation>
    <scope>IDENTIFICATION</scope>
</reference>
<dbReference type="InterPro" id="IPR036116">
    <property type="entry name" value="FN3_sf"/>
</dbReference>
<evidence type="ECO:0000256" key="4">
    <source>
        <dbReference type="ARBA" id="ARBA00022989"/>
    </source>
</evidence>
<dbReference type="PANTHER" id="PTHR23037:SF7">
    <property type="entry name" value="INTERLEUKIN-21 RECEPTOR"/>
    <property type="match status" value="1"/>
</dbReference>
<keyword evidence="3" id="KW-0732">Signal</keyword>
<dbReference type="AlphaFoldDB" id="A0A670KGM3"/>
<dbReference type="GeneID" id="114584164"/>
<dbReference type="KEGG" id="pmua:114584164"/>
<feature type="region of interest" description="Disordered" evidence="8">
    <location>
        <begin position="1"/>
        <end position="71"/>
    </location>
</feature>
<evidence type="ECO:0000256" key="1">
    <source>
        <dbReference type="ARBA" id="ARBA00004479"/>
    </source>
</evidence>
<keyword evidence="7" id="KW-0325">Glycoprotein</keyword>
<evidence type="ECO:0000259" key="10">
    <source>
        <dbReference type="PROSITE" id="PS50853"/>
    </source>
</evidence>
<evidence type="ECO:0000313" key="12">
    <source>
        <dbReference type="Proteomes" id="UP000472272"/>
    </source>
</evidence>
<dbReference type="PROSITE" id="PS50853">
    <property type="entry name" value="FN3"/>
    <property type="match status" value="1"/>
</dbReference>
<dbReference type="SUPFAM" id="SSF49265">
    <property type="entry name" value="Fibronectin type III"/>
    <property type="match status" value="2"/>
</dbReference>
<name>A0A670KGM3_PODMU</name>
<feature type="domain" description="Fibronectin type-III" evidence="10">
    <location>
        <begin position="192"/>
        <end position="295"/>
    </location>
</feature>
<evidence type="ECO:0000256" key="5">
    <source>
        <dbReference type="ARBA" id="ARBA00023136"/>
    </source>
</evidence>
<dbReference type="Gene3D" id="2.60.40.10">
    <property type="entry name" value="Immunoglobulins"/>
    <property type="match status" value="2"/>
</dbReference>
<feature type="region of interest" description="Disordered" evidence="8">
    <location>
        <begin position="394"/>
        <end position="422"/>
    </location>
</feature>
<evidence type="ECO:0000256" key="6">
    <source>
        <dbReference type="ARBA" id="ARBA00023170"/>
    </source>
</evidence>
<gene>
    <name evidence="11" type="primary">IL21R</name>
</gene>
<dbReference type="InterPro" id="IPR013783">
    <property type="entry name" value="Ig-like_fold"/>
</dbReference>
<keyword evidence="12" id="KW-1185">Reference proteome</keyword>
<evidence type="ECO:0000313" key="11">
    <source>
        <dbReference type="Ensembl" id="ENSPMRP00000036141.1"/>
    </source>
</evidence>
<keyword evidence="2 9" id="KW-0812">Transmembrane</keyword>
<dbReference type="GeneTree" id="ENSGT00510000048783"/>
<reference evidence="11 12" key="1">
    <citation type="journal article" date="2019" name="Proc. Natl. Acad. Sci. U.S.A.">
        <title>Regulatory changes in pterin and carotenoid genes underlie balanced color polymorphisms in the wall lizard.</title>
        <authorList>
            <person name="Andrade P."/>
            <person name="Pinho C."/>
            <person name="Perez I de Lanuza G."/>
            <person name="Afonso S."/>
            <person name="Brejcha J."/>
            <person name="Rubin C.J."/>
            <person name="Wallerman O."/>
            <person name="Pereira P."/>
            <person name="Sabatino S.J."/>
            <person name="Bellati A."/>
            <person name="Pellitteri-Rosa D."/>
            <person name="Bosakova Z."/>
            <person name="Bunikis I."/>
            <person name="Carretero M.A."/>
            <person name="Feiner N."/>
            <person name="Marsik P."/>
            <person name="Pauperio F."/>
            <person name="Salvi D."/>
            <person name="Soler L."/>
            <person name="While G.M."/>
            <person name="Uller T."/>
            <person name="Font E."/>
            <person name="Andersson L."/>
            <person name="Carneiro M."/>
        </authorList>
    </citation>
    <scope>NUCLEOTIDE SEQUENCE</scope>
</reference>
<dbReference type="Proteomes" id="UP000472272">
    <property type="component" value="Chromosome 14"/>
</dbReference>
<organism evidence="11 12">
    <name type="scientific">Podarcis muralis</name>
    <name type="common">Wall lizard</name>
    <name type="synonym">Lacerta muralis</name>
    <dbReference type="NCBI Taxonomy" id="64176"/>
    <lineage>
        <taxon>Eukaryota</taxon>
        <taxon>Metazoa</taxon>
        <taxon>Chordata</taxon>
        <taxon>Craniata</taxon>
        <taxon>Vertebrata</taxon>
        <taxon>Euteleostomi</taxon>
        <taxon>Lepidosauria</taxon>
        <taxon>Squamata</taxon>
        <taxon>Bifurcata</taxon>
        <taxon>Unidentata</taxon>
        <taxon>Episquamata</taxon>
        <taxon>Laterata</taxon>
        <taxon>Lacertibaenia</taxon>
        <taxon>Lacertidae</taxon>
        <taxon>Podarcis</taxon>
    </lineage>
</organism>
<dbReference type="InterPro" id="IPR003961">
    <property type="entry name" value="FN3_dom"/>
</dbReference>
<dbReference type="RefSeq" id="XP_028561580.1">
    <property type="nucleotide sequence ID" value="XM_028705747.1"/>
</dbReference>
<keyword evidence="6" id="KW-0675">Receptor</keyword>
<dbReference type="OrthoDB" id="8939865at2759"/>
<evidence type="ECO:0000256" key="2">
    <source>
        <dbReference type="ARBA" id="ARBA00022692"/>
    </source>
</evidence>
<dbReference type="GO" id="GO:0004896">
    <property type="term" value="F:cytokine receptor activity"/>
    <property type="evidence" value="ECO:0007669"/>
    <property type="project" value="TreeGrafter"/>
</dbReference>
<evidence type="ECO:0000256" key="3">
    <source>
        <dbReference type="ARBA" id="ARBA00022729"/>
    </source>
</evidence>
<evidence type="ECO:0000256" key="9">
    <source>
        <dbReference type="SAM" id="Phobius"/>
    </source>
</evidence>
<accession>A0A670KGM3</accession>
<feature type="transmembrane region" description="Helical" evidence="9">
    <location>
        <begin position="308"/>
        <end position="328"/>
    </location>
</feature>
<dbReference type="OMA" id="CGWAAPL"/>
<comment type="subcellular location">
    <subcellularLocation>
        <location evidence="1">Membrane</location>
        <topology evidence="1">Single-pass type I membrane protein</topology>
    </subcellularLocation>
</comment>
<dbReference type="CTD" id="50615"/>
<proteinExistence type="predicted"/>